<name>A0A382ZX86_9ZZZZ</name>
<sequence>MRSLQNLLATPTVLAIIIGLLFVGVADIALAQRRGGRRVIRLEAIKVEGRIQKPQAFYVLQRSSLNFEGLELKQSFIPRIFKSIEEQPF</sequence>
<protein>
    <submittedName>
        <fullName evidence="2">Uncharacterized protein</fullName>
    </submittedName>
</protein>
<dbReference type="AlphaFoldDB" id="A0A382ZX86"/>
<reference evidence="2" key="1">
    <citation type="submission" date="2018-05" db="EMBL/GenBank/DDBJ databases">
        <authorList>
            <person name="Lanie J.A."/>
            <person name="Ng W.-L."/>
            <person name="Kazmierczak K.M."/>
            <person name="Andrzejewski T.M."/>
            <person name="Davidsen T.M."/>
            <person name="Wayne K.J."/>
            <person name="Tettelin H."/>
            <person name="Glass J.I."/>
            <person name="Rusch D."/>
            <person name="Podicherti R."/>
            <person name="Tsui H.-C.T."/>
            <person name="Winkler M.E."/>
        </authorList>
    </citation>
    <scope>NUCLEOTIDE SEQUENCE</scope>
</reference>
<organism evidence="2">
    <name type="scientific">marine metagenome</name>
    <dbReference type="NCBI Taxonomy" id="408172"/>
    <lineage>
        <taxon>unclassified sequences</taxon>
        <taxon>metagenomes</taxon>
        <taxon>ecological metagenomes</taxon>
    </lineage>
</organism>
<dbReference type="EMBL" id="UINC01187412">
    <property type="protein sequence ID" value="SVE00124.1"/>
    <property type="molecule type" value="Genomic_DNA"/>
</dbReference>
<evidence type="ECO:0000313" key="2">
    <source>
        <dbReference type="EMBL" id="SVE00124.1"/>
    </source>
</evidence>
<keyword evidence="1" id="KW-0472">Membrane</keyword>
<accession>A0A382ZX86</accession>
<keyword evidence="1" id="KW-1133">Transmembrane helix</keyword>
<gene>
    <name evidence="2" type="ORF">METZ01_LOCUS452978</name>
</gene>
<keyword evidence="1" id="KW-0812">Transmembrane</keyword>
<feature type="transmembrane region" description="Helical" evidence="1">
    <location>
        <begin position="12"/>
        <end position="31"/>
    </location>
</feature>
<evidence type="ECO:0000256" key="1">
    <source>
        <dbReference type="SAM" id="Phobius"/>
    </source>
</evidence>
<proteinExistence type="predicted"/>